<dbReference type="Gene3D" id="3.60.10.10">
    <property type="entry name" value="Endonuclease/exonuclease/phosphatase"/>
    <property type="match status" value="1"/>
</dbReference>
<dbReference type="InterPro" id="IPR036691">
    <property type="entry name" value="Endo/exonu/phosph_ase_sf"/>
</dbReference>
<keyword evidence="2" id="KW-1185">Reference proteome</keyword>
<sequence length="191" mass="21457">MFVFTPGTSAPFPLFLPSPVISALPPLLFPPHSPLPFYFSSTPSSLLLSFTFTSTIPILPLSLLTLPSFPMVEKVIWRGRHATTSNRPERRAVLVAWEMARFKFDIAAISETRFYEQGQLEEVGAGYTFFWSDRPKAERRYAGVAFAIRNDIVGRLPCLPQGINDRLMSLRVPLRGDKFATIINAYSSDEV</sequence>
<reference evidence="3" key="1">
    <citation type="submission" date="2016-06" db="UniProtKB">
        <authorList>
            <consortium name="WormBaseParasite"/>
        </authorList>
    </citation>
    <scope>IDENTIFICATION</scope>
</reference>
<dbReference type="AlphaFoldDB" id="A0A183TKW4"/>
<evidence type="ECO:0000313" key="3">
    <source>
        <dbReference type="WBParaSite" id="SSLN_0001776101-mRNA-1"/>
    </source>
</evidence>
<dbReference type="WBParaSite" id="SSLN_0001776101-mRNA-1">
    <property type="protein sequence ID" value="SSLN_0001776101-mRNA-1"/>
    <property type="gene ID" value="SSLN_0001776101"/>
</dbReference>
<gene>
    <name evidence="1" type="ORF">SSLN_LOCUS17112</name>
</gene>
<reference evidence="1 2" key="2">
    <citation type="submission" date="2018-11" db="EMBL/GenBank/DDBJ databases">
        <authorList>
            <consortium name="Pathogen Informatics"/>
        </authorList>
    </citation>
    <scope>NUCLEOTIDE SEQUENCE [LARGE SCALE GENOMIC DNA]</scope>
    <source>
        <strain evidence="1 2">NST_G2</strain>
    </source>
</reference>
<evidence type="ECO:0000313" key="2">
    <source>
        <dbReference type="Proteomes" id="UP000275846"/>
    </source>
</evidence>
<dbReference type="SUPFAM" id="SSF56219">
    <property type="entry name" value="DNase I-like"/>
    <property type="match status" value="1"/>
</dbReference>
<proteinExistence type="predicted"/>
<organism evidence="3">
    <name type="scientific">Schistocephalus solidus</name>
    <name type="common">Tapeworm</name>
    <dbReference type="NCBI Taxonomy" id="70667"/>
    <lineage>
        <taxon>Eukaryota</taxon>
        <taxon>Metazoa</taxon>
        <taxon>Spiralia</taxon>
        <taxon>Lophotrochozoa</taxon>
        <taxon>Platyhelminthes</taxon>
        <taxon>Cestoda</taxon>
        <taxon>Eucestoda</taxon>
        <taxon>Diphyllobothriidea</taxon>
        <taxon>Diphyllobothriidae</taxon>
        <taxon>Schistocephalus</taxon>
    </lineage>
</organism>
<evidence type="ECO:0000313" key="1">
    <source>
        <dbReference type="EMBL" id="VDM03498.1"/>
    </source>
</evidence>
<accession>A0A183TKW4</accession>
<dbReference type="Proteomes" id="UP000275846">
    <property type="component" value="Unassembled WGS sequence"/>
</dbReference>
<protein>
    <submittedName>
        <fullName evidence="1 3">Uncharacterized protein</fullName>
    </submittedName>
</protein>
<name>A0A183TKW4_SCHSO</name>
<dbReference type="EMBL" id="UYSU01041989">
    <property type="protein sequence ID" value="VDM03498.1"/>
    <property type="molecule type" value="Genomic_DNA"/>
</dbReference>